<evidence type="ECO:0000256" key="1">
    <source>
        <dbReference type="SAM" id="Phobius"/>
    </source>
</evidence>
<keyword evidence="1" id="KW-0812">Transmembrane</keyword>
<keyword evidence="1" id="KW-1133">Transmembrane helix</keyword>
<gene>
    <name evidence="2" type="ORF">SAMN05421877_10343</name>
</gene>
<organism evidence="2 3">
    <name type="scientific">Sphingobacterium lactis</name>
    <dbReference type="NCBI Taxonomy" id="797291"/>
    <lineage>
        <taxon>Bacteria</taxon>
        <taxon>Pseudomonadati</taxon>
        <taxon>Bacteroidota</taxon>
        <taxon>Sphingobacteriia</taxon>
        <taxon>Sphingobacteriales</taxon>
        <taxon>Sphingobacteriaceae</taxon>
        <taxon>Sphingobacterium</taxon>
    </lineage>
</organism>
<dbReference type="EMBL" id="FNUT01000003">
    <property type="protein sequence ID" value="SEF83328.1"/>
    <property type="molecule type" value="Genomic_DNA"/>
</dbReference>
<dbReference type="Proteomes" id="UP000236731">
    <property type="component" value="Unassembled WGS sequence"/>
</dbReference>
<accession>A0A1H5V971</accession>
<feature type="transmembrane region" description="Helical" evidence="1">
    <location>
        <begin position="37"/>
        <end position="63"/>
    </location>
</feature>
<sequence>MQGKYKLTVASSQFLSNGPSIIGNQKTIFTFFIRNSYIYISNLSLFTFMLDFHNSALILIFYYQT</sequence>
<keyword evidence="1" id="KW-0472">Membrane</keyword>
<protein>
    <submittedName>
        <fullName evidence="2">Uncharacterized protein</fullName>
    </submittedName>
</protein>
<reference evidence="3" key="1">
    <citation type="submission" date="2016-10" db="EMBL/GenBank/DDBJ databases">
        <authorList>
            <person name="Varghese N."/>
            <person name="Submissions S."/>
        </authorList>
    </citation>
    <scope>NUCLEOTIDE SEQUENCE [LARGE SCALE GENOMIC DNA]</scope>
    <source>
        <strain evidence="3">DSM 22361</strain>
    </source>
</reference>
<proteinExistence type="predicted"/>
<keyword evidence="3" id="KW-1185">Reference proteome</keyword>
<dbReference type="AlphaFoldDB" id="A0A1H5V971"/>
<evidence type="ECO:0000313" key="2">
    <source>
        <dbReference type="EMBL" id="SEF83328.1"/>
    </source>
</evidence>
<evidence type="ECO:0000313" key="3">
    <source>
        <dbReference type="Proteomes" id="UP000236731"/>
    </source>
</evidence>
<name>A0A1H5V971_9SPHI</name>